<dbReference type="AlphaFoldDB" id="A0AAV7IDD9"/>
<dbReference type="Gene3D" id="3.30.30.10">
    <property type="entry name" value="Knottin, scorpion toxin-like"/>
    <property type="match status" value="1"/>
</dbReference>
<protein>
    <recommendedName>
        <fullName evidence="5">Invertebrate defensins family profile domain-containing protein</fullName>
    </recommendedName>
</protein>
<proteinExistence type="predicted"/>
<evidence type="ECO:0000256" key="1">
    <source>
        <dbReference type="ARBA" id="ARBA00004613"/>
    </source>
</evidence>
<organism evidence="6 7">
    <name type="scientific">Cotesia glomerata</name>
    <name type="common">Lepidopteran parasitic wasp</name>
    <name type="synonym">Apanteles glomeratus</name>
    <dbReference type="NCBI Taxonomy" id="32391"/>
    <lineage>
        <taxon>Eukaryota</taxon>
        <taxon>Metazoa</taxon>
        <taxon>Ecdysozoa</taxon>
        <taxon>Arthropoda</taxon>
        <taxon>Hexapoda</taxon>
        <taxon>Insecta</taxon>
        <taxon>Pterygota</taxon>
        <taxon>Neoptera</taxon>
        <taxon>Endopterygota</taxon>
        <taxon>Hymenoptera</taxon>
        <taxon>Apocrita</taxon>
        <taxon>Ichneumonoidea</taxon>
        <taxon>Braconidae</taxon>
        <taxon>Microgastrinae</taxon>
        <taxon>Cotesia</taxon>
    </lineage>
</organism>
<keyword evidence="3" id="KW-1015">Disulfide bond</keyword>
<keyword evidence="2" id="KW-0964">Secreted</keyword>
<evidence type="ECO:0000256" key="2">
    <source>
        <dbReference type="ARBA" id="ARBA00022525"/>
    </source>
</evidence>
<evidence type="ECO:0000256" key="4">
    <source>
        <dbReference type="SAM" id="SignalP"/>
    </source>
</evidence>
<comment type="subcellular location">
    <subcellularLocation>
        <location evidence="1">Secreted</location>
    </subcellularLocation>
</comment>
<dbReference type="InterPro" id="IPR001542">
    <property type="entry name" value="Defensin_invertebrate/fungal"/>
</dbReference>
<evidence type="ECO:0000256" key="3">
    <source>
        <dbReference type="ARBA" id="ARBA00023157"/>
    </source>
</evidence>
<evidence type="ECO:0000313" key="7">
    <source>
        <dbReference type="Proteomes" id="UP000826195"/>
    </source>
</evidence>
<sequence length="99" mass="11229">MKLFIFFLLLVLQILLTLSAPSMEEFDSLRQNLEADNYDKHVRVRRFTCDVLAVFGNDVTRSACAFHCLMLGKHGGDCQNAICVCRSENIVDTLIKQFG</sequence>
<dbReference type="PANTHER" id="PTHR13645:SF0">
    <property type="entry name" value="DEFENSIN"/>
    <property type="match status" value="1"/>
</dbReference>
<reference evidence="6 7" key="1">
    <citation type="journal article" date="2021" name="J. Hered.">
        <title>A chromosome-level genome assembly of the parasitoid wasp, Cotesia glomerata (Hymenoptera: Braconidae).</title>
        <authorList>
            <person name="Pinto B.J."/>
            <person name="Weis J.J."/>
            <person name="Gamble T."/>
            <person name="Ode P.J."/>
            <person name="Paul R."/>
            <person name="Zaspel J.M."/>
        </authorList>
    </citation>
    <scope>NUCLEOTIDE SEQUENCE [LARGE SCALE GENOMIC DNA]</scope>
    <source>
        <strain evidence="6">CgM1</strain>
    </source>
</reference>
<dbReference type="GO" id="GO:0005615">
    <property type="term" value="C:extracellular space"/>
    <property type="evidence" value="ECO:0007669"/>
    <property type="project" value="TreeGrafter"/>
</dbReference>
<evidence type="ECO:0000313" key="6">
    <source>
        <dbReference type="EMBL" id="KAH0549142.1"/>
    </source>
</evidence>
<comment type="caution">
    <text evidence="6">The sequence shown here is derived from an EMBL/GenBank/DDBJ whole genome shotgun (WGS) entry which is preliminary data.</text>
</comment>
<feature type="domain" description="Invertebrate defensins family profile" evidence="5">
    <location>
        <begin position="46"/>
        <end position="87"/>
    </location>
</feature>
<dbReference type="SUPFAM" id="SSF57095">
    <property type="entry name" value="Scorpion toxin-like"/>
    <property type="match status" value="1"/>
</dbReference>
<feature type="signal peptide" evidence="4">
    <location>
        <begin position="1"/>
        <end position="19"/>
    </location>
</feature>
<dbReference type="EMBL" id="JAHXZJ010001864">
    <property type="protein sequence ID" value="KAH0549142.1"/>
    <property type="molecule type" value="Genomic_DNA"/>
</dbReference>
<accession>A0AAV7IDD9</accession>
<dbReference type="CDD" id="cd21806">
    <property type="entry name" value="DEFL_defensin-like"/>
    <property type="match status" value="1"/>
</dbReference>
<dbReference type="InterPro" id="IPR036574">
    <property type="entry name" value="Scorpion_toxin-like_sf"/>
</dbReference>
<dbReference type="GO" id="GO:0042742">
    <property type="term" value="P:defense response to bacterium"/>
    <property type="evidence" value="ECO:0007669"/>
    <property type="project" value="TreeGrafter"/>
</dbReference>
<dbReference type="PROSITE" id="PS51378">
    <property type="entry name" value="INVERT_DEFENSINS"/>
    <property type="match status" value="1"/>
</dbReference>
<feature type="chain" id="PRO_5043485023" description="Invertebrate defensins family profile domain-containing protein" evidence="4">
    <location>
        <begin position="20"/>
        <end position="99"/>
    </location>
</feature>
<dbReference type="PANTHER" id="PTHR13645">
    <property type="entry name" value="DEFENSIN"/>
    <property type="match status" value="1"/>
</dbReference>
<dbReference type="Pfam" id="PF01097">
    <property type="entry name" value="Defensin_2"/>
    <property type="match status" value="1"/>
</dbReference>
<keyword evidence="4" id="KW-0732">Signal</keyword>
<evidence type="ECO:0000259" key="5">
    <source>
        <dbReference type="PROSITE" id="PS51378"/>
    </source>
</evidence>
<keyword evidence="7" id="KW-1185">Reference proteome</keyword>
<gene>
    <name evidence="6" type="ORF">KQX54_006528</name>
</gene>
<dbReference type="GO" id="GO:0006959">
    <property type="term" value="P:humoral immune response"/>
    <property type="evidence" value="ECO:0007669"/>
    <property type="project" value="TreeGrafter"/>
</dbReference>
<dbReference type="Proteomes" id="UP000826195">
    <property type="component" value="Unassembled WGS sequence"/>
</dbReference>
<name>A0AAV7IDD9_COTGL</name>